<dbReference type="PANTHER" id="PTHR31917:SF148">
    <property type="entry name" value="DUF724 DOMAIN-CONTAINING PROTEIN 2"/>
    <property type="match status" value="1"/>
</dbReference>
<proteinExistence type="predicted"/>
<sequence length="146" mass="16908">MSGGKKLKFQRGDQVEIASKEEGFVGSYYEATVVTELARKEYIVQYLTLVKDDMSEPLREFVTADEVRPTPPEIAVTGFRLYDLVDAFDNDGWWVGKITGRIGNKYFVYFDKSSKDELAYDFERLRIHQDFVDGKWVFPKNQLSIV</sequence>
<gene>
    <name evidence="2" type="ORF">Adt_42505</name>
</gene>
<dbReference type="AlphaFoldDB" id="A0ABD1PRU4"/>
<comment type="caution">
    <text evidence="2">The sequence shown here is derived from an EMBL/GenBank/DDBJ whole genome shotgun (WGS) entry which is preliminary data.</text>
</comment>
<evidence type="ECO:0000313" key="2">
    <source>
        <dbReference type="EMBL" id="KAL2466654.1"/>
    </source>
</evidence>
<accession>A0ABD1PRU4</accession>
<reference evidence="3" key="1">
    <citation type="submission" date="2024-07" db="EMBL/GenBank/DDBJ databases">
        <title>Two chromosome-level genome assemblies of Korean endemic species Abeliophyllum distichum and Forsythia ovata (Oleaceae).</title>
        <authorList>
            <person name="Jang H."/>
        </authorList>
    </citation>
    <scope>NUCLEOTIDE SEQUENCE [LARGE SCALE GENOMIC DNA]</scope>
</reference>
<dbReference type="Gene3D" id="2.30.30.140">
    <property type="match status" value="1"/>
</dbReference>
<evidence type="ECO:0000313" key="3">
    <source>
        <dbReference type="Proteomes" id="UP001604336"/>
    </source>
</evidence>
<dbReference type="InterPro" id="IPR008395">
    <property type="entry name" value="Agenet-like_dom"/>
</dbReference>
<dbReference type="InterPro" id="IPR014002">
    <property type="entry name" value="Agenet_dom_plant"/>
</dbReference>
<feature type="domain" description="Agenet" evidence="1">
    <location>
        <begin position="77"/>
        <end position="133"/>
    </location>
</feature>
<name>A0ABD1PRU4_9LAMI</name>
<organism evidence="2 3">
    <name type="scientific">Abeliophyllum distichum</name>
    <dbReference type="NCBI Taxonomy" id="126358"/>
    <lineage>
        <taxon>Eukaryota</taxon>
        <taxon>Viridiplantae</taxon>
        <taxon>Streptophyta</taxon>
        <taxon>Embryophyta</taxon>
        <taxon>Tracheophyta</taxon>
        <taxon>Spermatophyta</taxon>
        <taxon>Magnoliopsida</taxon>
        <taxon>eudicotyledons</taxon>
        <taxon>Gunneridae</taxon>
        <taxon>Pentapetalae</taxon>
        <taxon>asterids</taxon>
        <taxon>lamiids</taxon>
        <taxon>Lamiales</taxon>
        <taxon>Oleaceae</taxon>
        <taxon>Forsythieae</taxon>
        <taxon>Abeliophyllum</taxon>
    </lineage>
</organism>
<dbReference type="CDD" id="cd20405">
    <property type="entry name" value="Tudor_Agenet_AtDUF_rpt1_3"/>
    <property type="match status" value="1"/>
</dbReference>
<dbReference type="SMART" id="SM00743">
    <property type="entry name" value="Agenet"/>
    <property type="match status" value="2"/>
</dbReference>
<keyword evidence="3" id="KW-1185">Reference proteome</keyword>
<evidence type="ECO:0000259" key="1">
    <source>
        <dbReference type="SMART" id="SM00743"/>
    </source>
</evidence>
<dbReference type="CDD" id="cd20406">
    <property type="entry name" value="Tudor_Agenet_AtDUF_rpt2_4"/>
    <property type="match status" value="1"/>
</dbReference>
<dbReference type="Pfam" id="PF05641">
    <property type="entry name" value="Agenet"/>
    <property type="match status" value="1"/>
</dbReference>
<dbReference type="EMBL" id="JBFOLK010000013">
    <property type="protein sequence ID" value="KAL2466654.1"/>
    <property type="molecule type" value="Genomic_DNA"/>
</dbReference>
<dbReference type="Proteomes" id="UP001604336">
    <property type="component" value="Unassembled WGS sequence"/>
</dbReference>
<protein>
    <submittedName>
        <fullName evidence="2">Plant Tudor-like protein</fullName>
    </submittedName>
</protein>
<dbReference type="PANTHER" id="PTHR31917">
    <property type="entry name" value="AGENET DOMAIN-CONTAINING PROTEIN-RELATED"/>
    <property type="match status" value="1"/>
</dbReference>
<feature type="domain" description="Agenet" evidence="1">
    <location>
        <begin position="7"/>
        <end position="75"/>
    </location>
</feature>